<dbReference type="OrthoDB" id="5982503at2759"/>
<evidence type="ECO:0000313" key="1">
    <source>
        <dbReference type="EMBL" id="RWS07811.1"/>
    </source>
</evidence>
<dbReference type="Proteomes" id="UP000285301">
    <property type="component" value="Unassembled WGS sequence"/>
</dbReference>
<dbReference type="PANTHER" id="PTHR31800">
    <property type="entry name" value="COILED-COIL DOMAIN-CONTAINING PROTEIN 32"/>
    <property type="match status" value="1"/>
</dbReference>
<keyword evidence="2" id="KW-1185">Reference proteome</keyword>
<name>A0A3S3QEC7_9ACAR</name>
<protein>
    <submittedName>
        <fullName evidence="1">Uncharacterized protein</fullName>
    </submittedName>
</protein>
<comment type="caution">
    <text evidence="1">The sequence shown here is derived from an EMBL/GenBank/DDBJ whole genome shotgun (WGS) entry which is preliminary data.</text>
</comment>
<gene>
    <name evidence="1" type="ORF">B4U79_14241</name>
</gene>
<dbReference type="STRING" id="1965070.A0A3S3QEC7"/>
<proteinExistence type="predicted"/>
<dbReference type="PANTHER" id="PTHR31800:SF1">
    <property type="entry name" value="COILED-COIL DOMAIN-CONTAINING PROTEIN 32"/>
    <property type="match status" value="1"/>
</dbReference>
<dbReference type="AlphaFoldDB" id="A0A3S3QEC7"/>
<dbReference type="Pfam" id="PF14989">
    <property type="entry name" value="CCDC32"/>
    <property type="match status" value="1"/>
</dbReference>
<dbReference type="EMBL" id="NCKU01003291">
    <property type="protein sequence ID" value="RWS07811.1"/>
    <property type="molecule type" value="Genomic_DNA"/>
</dbReference>
<evidence type="ECO:0000313" key="2">
    <source>
        <dbReference type="Proteomes" id="UP000285301"/>
    </source>
</evidence>
<organism evidence="1 2">
    <name type="scientific">Dinothrombium tinctorium</name>
    <dbReference type="NCBI Taxonomy" id="1965070"/>
    <lineage>
        <taxon>Eukaryota</taxon>
        <taxon>Metazoa</taxon>
        <taxon>Ecdysozoa</taxon>
        <taxon>Arthropoda</taxon>
        <taxon>Chelicerata</taxon>
        <taxon>Arachnida</taxon>
        <taxon>Acari</taxon>
        <taxon>Acariformes</taxon>
        <taxon>Trombidiformes</taxon>
        <taxon>Prostigmata</taxon>
        <taxon>Anystina</taxon>
        <taxon>Parasitengona</taxon>
        <taxon>Trombidioidea</taxon>
        <taxon>Trombidiidae</taxon>
        <taxon>Dinothrombium</taxon>
    </lineage>
</organism>
<sequence length="165" mass="18942">MDENASDGLDSSKRRSIDCESDAWNYCSRNESNERQSVCQTFDDNFCPMVRLPDSHAYIERLQRKLAKIKGKANDCTSREFVDSIEKIKERTINALLAECPQPDPLSEMMLCETSPSSNAMSSFLERKLFPSKQAISEEELIRLLEADFLKHYLENSSEENKSDE</sequence>
<dbReference type="InterPro" id="IPR028039">
    <property type="entry name" value="CCDC32"/>
</dbReference>
<dbReference type="GO" id="GO:0044782">
    <property type="term" value="P:cilium organization"/>
    <property type="evidence" value="ECO:0007669"/>
    <property type="project" value="TreeGrafter"/>
</dbReference>
<accession>A0A3S3QEC7</accession>
<reference evidence="1 2" key="1">
    <citation type="journal article" date="2018" name="Gigascience">
        <title>Genomes of trombidid mites reveal novel predicted allergens and laterally-transferred genes associated with secondary metabolism.</title>
        <authorList>
            <person name="Dong X."/>
            <person name="Chaisiri K."/>
            <person name="Xia D."/>
            <person name="Armstrong S.D."/>
            <person name="Fang Y."/>
            <person name="Donnelly M.J."/>
            <person name="Kadowaki T."/>
            <person name="McGarry J.W."/>
            <person name="Darby A.C."/>
            <person name="Makepeace B.L."/>
        </authorList>
    </citation>
    <scope>NUCLEOTIDE SEQUENCE [LARGE SCALE GENOMIC DNA]</scope>
    <source>
        <strain evidence="1">UoL-WK</strain>
    </source>
</reference>